<dbReference type="GO" id="GO:0007062">
    <property type="term" value="P:sister chromatid cohesion"/>
    <property type="evidence" value="ECO:0007669"/>
    <property type="project" value="UniProtKB-ARBA"/>
</dbReference>
<evidence type="ECO:0000259" key="2">
    <source>
        <dbReference type="PROSITE" id="PS51425"/>
    </source>
</evidence>
<protein>
    <recommendedName>
        <fullName evidence="2">SCD domain-containing protein</fullName>
    </recommendedName>
</protein>
<dbReference type="InterPro" id="IPR011989">
    <property type="entry name" value="ARM-like"/>
</dbReference>
<feature type="region of interest" description="Disordered" evidence="1">
    <location>
        <begin position="1"/>
        <end position="94"/>
    </location>
</feature>
<dbReference type="PANTHER" id="PTHR11199">
    <property type="entry name" value="STROMAL ANTIGEN"/>
    <property type="match status" value="1"/>
</dbReference>
<keyword evidence="4" id="KW-1185">Reference proteome</keyword>
<feature type="compositionally biased region" description="Acidic residues" evidence="1">
    <location>
        <begin position="1100"/>
        <end position="1109"/>
    </location>
</feature>
<feature type="region of interest" description="Disordered" evidence="1">
    <location>
        <begin position="1100"/>
        <end position="1186"/>
    </location>
</feature>
<dbReference type="GO" id="GO:0005634">
    <property type="term" value="C:nucleus"/>
    <property type="evidence" value="ECO:0007669"/>
    <property type="project" value="TreeGrafter"/>
</dbReference>
<sequence length="1186" mass="135251">MDHLNIETRSSPTSGAQRRRSGRTIKPPQKFTPVVTPSRVTSKRKRRTEAESDSSDLENNDVSDTSNDDEQPKSQRKSQKARKPSAKRYKSNGRLTLAVNSVMKAPSRLKKNINRRVVIADKDSTGLYADLFLSGNRPQDIAAQWLQKYRENGRQALADLVNLILRSSGCNIEVTVDDIDDIDNVDGRLADVQSEFQMQNISEYPLISRAKSSQSFRGNLIGFFDKLIEVLHESEVLYEETILLENIHQWVAALSSSTTRPFRHTATLIALTMTSARCRIAHAEIEKAAKVQRQLESEAKSKKPNKARLADFQRRVDKNNERKAIIEGQIQDYFETVYLHRYRDIDPKIRLECTEALGNWIVTMDSYFYDGQYLRYLGWMLYDTHGPIRQAIVMQIQKIMKTLNHGGIRHLIDRFRSRLIEIATRDSEPSVRAHTVELLTLIRDAEMLEPDDIDDIGRLILDAEPRVRKTVVGFFISNVNDLYETRLQEIYSDDAQEHIKNMSDEDGIDSPRPSWIKFKCLAEILVEYDVRDQVDVQNRINLPKILKVKTSESRFTLAAQALFEKMQELREWVSLAGYLLYDHTTNTNTLDNATEHLFSEAIKPNEREEVVLLEILTSVVKSSLQHLEEHTKTDRKKHSKTDIAEAKETANRHLADIITRLLNRYGADPQAVTIVLRLAQLLDFGFFQDEIQQNSSNCSKLLDQICSQFKSHADTKVLTEASFALLHARSFEEFEEFTNNKIQLLWEESISMLQKVSQAGEISVRGGSFSQKALTEISHILARIEQLSSISDPTEFMEGDSSTGELCPINLIFDLIARGELLEGNDVTFDSLEDTIVQSAMRSGQFYFMWKTLNLSNASENQGISESNIDQLKERQEIFIANLIASFSSRANLDEVRLLGAGIYIDLHVTFVSTLGLTPTLAMENKDKTGSSKADHISNAILSLIKQIGADVQQELTSIFCDLERQFAKKSKKKLNAPGDDEAPEDLDSDSDSEDIEDEISEQRQIEILTAEKQLCQFTGKICLAILAQVLDFSGPSSGKLRARLLRNRQLLGPNFKEIVSCLDESKAQRTKKISKSKSPLLISVDERKKLPLKSAEIVENDEINDDSDNDKNIVNEGDDVIEDIVDPFIEEDKRENQDNDRDQDDIEDFEEKEREEEGREEEEEDEDEDEDEDEKEEEEVEEKEK</sequence>
<feature type="compositionally biased region" description="Acidic residues" evidence="1">
    <location>
        <begin position="1117"/>
        <end position="1130"/>
    </location>
</feature>
<accession>A0A2S4Q2D0</accession>
<feature type="compositionally biased region" description="Acidic residues" evidence="1">
    <location>
        <begin position="979"/>
        <end position="998"/>
    </location>
</feature>
<dbReference type="STRING" id="225359.A0A2S4Q2D0"/>
<dbReference type="Pfam" id="PF21581">
    <property type="entry name" value="SCD"/>
    <property type="match status" value="1"/>
</dbReference>
<dbReference type="GO" id="GO:0000785">
    <property type="term" value="C:chromatin"/>
    <property type="evidence" value="ECO:0007669"/>
    <property type="project" value="TreeGrafter"/>
</dbReference>
<dbReference type="InterPro" id="IPR020839">
    <property type="entry name" value="SCD"/>
</dbReference>
<feature type="compositionally biased region" description="Acidic residues" evidence="1">
    <location>
        <begin position="51"/>
        <end position="69"/>
    </location>
</feature>
<dbReference type="GO" id="GO:0008278">
    <property type="term" value="C:cohesin complex"/>
    <property type="evidence" value="ECO:0007669"/>
    <property type="project" value="TreeGrafter"/>
</dbReference>
<feature type="compositionally biased region" description="Acidic residues" evidence="1">
    <location>
        <begin position="1142"/>
        <end position="1151"/>
    </location>
</feature>
<feature type="domain" description="SCD" evidence="2">
    <location>
        <begin position="338"/>
        <end position="422"/>
    </location>
</feature>
<dbReference type="SUPFAM" id="SSF48371">
    <property type="entry name" value="ARM repeat"/>
    <property type="match status" value="1"/>
</dbReference>
<dbReference type="Gene3D" id="1.25.10.10">
    <property type="entry name" value="Leucine-rich Repeat Variant"/>
    <property type="match status" value="1"/>
</dbReference>
<dbReference type="PROSITE" id="PS51425">
    <property type="entry name" value="SCD"/>
    <property type="match status" value="1"/>
</dbReference>
<evidence type="ECO:0000256" key="1">
    <source>
        <dbReference type="SAM" id="MobiDB-lite"/>
    </source>
</evidence>
<dbReference type="InterPro" id="IPR056396">
    <property type="entry name" value="HEAT_SCC3-SA"/>
</dbReference>
<reference evidence="3 4" key="1">
    <citation type="submission" date="2017-10" db="EMBL/GenBank/DDBJ databases">
        <title>Development of genomic resources for the powdery mildew, Erysiphe pulchra.</title>
        <authorList>
            <person name="Wadl P.A."/>
            <person name="Mack B.M."/>
            <person name="Moore G."/>
            <person name="Beltz S.B."/>
        </authorList>
    </citation>
    <scope>NUCLEOTIDE SEQUENCE [LARGE SCALE GENOMIC DNA]</scope>
    <source>
        <strain evidence="3">Cflorida</strain>
    </source>
</reference>
<feature type="compositionally biased region" description="Acidic residues" evidence="1">
    <location>
        <begin position="1159"/>
        <end position="1186"/>
    </location>
</feature>
<gene>
    <name evidence="3" type="ORF">EPUL_000033</name>
</gene>
<dbReference type="GO" id="GO:0003682">
    <property type="term" value="F:chromatin binding"/>
    <property type="evidence" value="ECO:0007669"/>
    <property type="project" value="TreeGrafter"/>
</dbReference>
<dbReference type="Pfam" id="PF08514">
    <property type="entry name" value="STAG"/>
    <property type="match status" value="1"/>
</dbReference>
<feature type="compositionally biased region" description="Polar residues" evidence="1">
    <location>
        <begin position="7"/>
        <end position="16"/>
    </location>
</feature>
<dbReference type="InterPro" id="IPR039662">
    <property type="entry name" value="Cohesin_Scc3/SA"/>
</dbReference>
<feature type="region of interest" description="Disordered" evidence="1">
    <location>
        <begin position="973"/>
        <end position="998"/>
    </location>
</feature>
<dbReference type="Proteomes" id="UP000237438">
    <property type="component" value="Unassembled WGS sequence"/>
</dbReference>
<dbReference type="Pfam" id="PF24571">
    <property type="entry name" value="HEAT_SCC3-SA"/>
    <property type="match status" value="1"/>
</dbReference>
<dbReference type="AlphaFoldDB" id="A0A2S4Q2D0"/>
<organism evidence="3 4">
    <name type="scientific">Erysiphe pulchra</name>
    <dbReference type="NCBI Taxonomy" id="225359"/>
    <lineage>
        <taxon>Eukaryota</taxon>
        <taxon>Fungi</taxon>
        <taxon>Dikarya</taxon>
        <taxon>Ascomycota</taxon>
        <taxon>Pezizomycotina</taxon>
        <taxon>Leotiomycetes</taxon>
        <taxon>Erysiphales</taxon>
        <taxon>Erysiphaceae</taxon>
        <taxon>Erysiphe</taxon>
    </lineage>
</organism>
<dbReference type="EMBL" id="PEDP01000002">
    <property type="protein sequence ID" value="POS88446.1"/>
    <property type="molecule type" value="Genomic_DNA"/>
</dbReference>
<evidence type="ECO:0000313" key="3">
    <source>
        <dbReference type="EMBL" id="POS88446.1"/>
    </source>
</evidence>
<comment type="caution">
    <text evidence="3">The sequence shown here is derived from an EMBL/GenBank/DDBJ whole genome shotgun (WGS) entry which is preliminary data.</text>
</comment>
<evidence type="ECO:0000313" key="4">
    <source>
        <dbReference type="Proteomes" id="UP000237438"/>
    </source>
</evidence>
<dbReference type="InterPro" id="IPR016024">
    <property type="entry name" value="ARM-type_fold"/>
</dbReference>
<dbReference type="PANTHER" id="PTHR11199:SF0">
    <property type="entry name" value="LD34181P-RELATED"/>
    <property type="match status" value="1"/>
</dbReference>
<proteinExistence type="predicted"/>
<feature type="non-terminal residue" evidence="3">
    <location>
        <position position="1186"/>
    </location>
</feature>
<feature type="compositionally biased region" description="Basic residues" evidence="1">
    <location>
        <begin position="74"/>
        <end position="91"/>
    </location>
</feature>
<dbReference type="OrthoDB" id="498590at2759"/>
<feature type="compositionally biased region" description="Basic and acidic residues" evidence="1">
    <location>
        <begin position="1131"/>
        <end position="1141"/>
    </location>
</feature>
<name>A0A2S4Q2D0_9PEZI</name>
<dbReference type="InterPro" id="IPR013721">
    <property type="entry name" value="STAG"/>
</dbReference>